<evidence type="ECO:0000259" key="2">
    <source>
        <dbReference type="Pfam" id="PF01989"/>
    </source>
</evidence>
<dbReference type="SUPFAM" id="SSF52016">
    <property type="entry name" value="LeuD/IlvD-like"/>
    <property type="match status" value="1"/>
</dbReference>
<dbReference type="Proteomes" id="UP001498421">
    <property type="component" value="Unassembled WGS sequence"/>
</dbReference>
<keyword evidence="1" id="KW-0456">Lyase</keyword>
<dbReference type="Pfam" id="PF01989">
    <property type="entry name" value="AcnX_swivel_put"/>
    <property type="match status" value="1"/>
</dbReference>
<gene>
    <name evidence="3" type="ORF">QQZ08_006101</name>
</gene>
<evidence type="ECO:0000313" key="4">
    <source>
        <dbReference type="Proteomes" id="UP001498421"/>
    </source>
</evidence>
<sequence length="99" mass="10248">MTSDARILVPGSASGEIVFSDVPLSFMMGVVPETGVITDTHHPPNGTPLAKKILAIPCGHGSCSGSGAILELLLAGTAPAAFIFQKPEDILTFHSDRGY</sequence>
<dbReference type="PANTHER" id="PTHR36577">
    <property type="entry name" value="DUF521 DOMAIN PROTEIN (AFU_ORTHOLOGUE AFUA_6G00490)"/>
    <property type="match status" value="1"/>
</dbReference>
<reference evidence="3 4" key="1">
    <citation type="journal article" date="2025" name="Microbiol. Resour. Announc.">
        <title>Draft genome sequences for Neonectria magnoliae and Neonectria punicea, canker pathogens of Liriodendron tulipifera and Acer saccharum in West Virginia.</title>
        <authorList>
            <person name="Petronek H.M."/>
            <person name="Kasson M.T."/>
            <person name="Metheny A.M."/>
            <person name="Stauder C.M."/>
            <person name="Lovett B."/>
            <person name="Lynch S.C."/>
            <person name="Garnas J.R."/>
            <person name="Kasson L.R."/>
            <person name="Stajich J.E."/>
        </authorList>
    </citation>
    <scope>NUCLEOTIDE SEQUENCE [LARGE SCALE GENOMIC DNA]</scope>
    <source>
        <strain evidence="3 4">NRRL 64651</strain>
    </source>
</reference>
<keyword evidence="4" id="KW-1185">Reference proteome</keyword>
<name>A0ABR1I1I1_9HYPO</name>
<protein>
    <recommendedName>
        <fullName evidence="2">Phosphomevalonate dehydratase small subunit-like domain-containing protein</fullName>
    </recommendedName>
</protein>
<evidence type="ECO:0000256" key="1">
    <source>
        <dbReference type="ARBA" id="ARBA00023239"/>
    </source>
</evidence>
<dbReference type="Gene3D" id="3.50.30.10">
    <property type="entry name" value="Phosphohistidine domain"/>
    <property type="match status" value="1"/>
</dbReference>
<dbReference type="InterPro" id="IPR002840">
    <property type="entry name" value="PMDh-S-like_dom"/>
</dbReference>
<feature type="domain" description="Phosphomevalonate dehydratase small subunit-like" evidence="2">
    <location>
        <begin position="24"/>
        <end position="92"/>
    </location>
</feature>
<comment type="caution">
    <text evidence="3">The sequence shown here is derived from an EMBL/GenBank/DDBJ whole genome shotgun (WGS) entry which is preliminary data.</text>
</comment>
<evidence type="ECO:0000313" key="3">
    <source>
        <dbReference type="EMBL" id="KAK7427332.1"/>
    </source>
</evidence>
<dbReference type="PANTHER" id="PTHR36577:SF3">
    <property type="entry name" value="DUF521 DOMAIN PROTEIN (AFU_ORTHOLOGUE AFUA_6G00490)"/>
    <property type="match status" value="1"/>
</dbReference>
<proteinExistence type="predicted"/>
<accession>A0ABR1I1I1</accession>
<dbReference type="EMBL" id="JAZAVK010000054">
    <property type="protein sequence ID" value="KAK7427332.1"/>
    <property type="molecule type" value="Genomic_DNA"/>
</dbReference>
<organism evidence="3 4">
    <name type="scientific">Neonectria magnoliae</name>
    <dbReference type="NCBI Taxonomy" id="2732573"/>
    <lineage>
        <taxon>Eukaryota</taxon>
        <taxon>Fungi</taxon>
        <taxon>Dikarya</taxon>
        <taxon>Ascomycota</taxon>
        <taxon>Pezizomycotina</taxon>
        <taxon>Sordariomycetes</taxon>
        <taxon>Hypocreomycetidae</taxon>
        <taxon>Hypocreales</taxon>
        <taxon>Nectriaceae</taxon>
        <taxon>Neonectria</taxon>
    </lineage>
</organism>